<dbReference type="EMBL" id="CM003535">
    <property type="protein sequence ID" value="RCV38764.1"/>
    <property type="molecule type" value="Genomic_DNA"/>
</dbReference>
<evidence type="ECO:0000313" key="1">
    <source>
        <dbReference type="EMBL" id="RCV38764.1"/>
    </source>
</evidence>
<proteinExistence type="predicted"/>
<protein>
    <submittedName>
        <fullName evidence="1">Uncharacterized protein</fullName>
    </submittedName>
</protein>
<gene>
    <name evidence="1" type="ORF">SETIT_8G168100v2</name>
</gene>
<sequence length="112" mass="12664">MVPPGRWLWSVLGACARQFQLASHHLHRPFLLRARLPRSTGESTGKKNCLVHLKSLLKVPTPFCSALSGIVTDVWHRLIIVLQDVCVTPWCHKVISKFFHGSSLLQSVQSNW</sequence>
<organism evidence="1">
    <name type="scientific">Setaria italica</name>
    <name type="common">Foxtail millet</name>
    <name type="synonym">Panicum italicum</name>
    <dbReference type="NCBI Taxonomy" id="4555"/>
    <lineage>
        <taxon>Eukaryota</taxon>
        <taxon>Viridiplantae</taxon>
        <taxon>Streptophyta</taxon>
        <taxon>Embryophyta</taxon>
        <taxon>Tracheophyta</taxon>
        <taxon>Spermatophyta</taxon>
        <taxon>Magnoliopsida</taxon>
        <taxon>Liliopsida</taxon>
        <taxon>Poales</taxon>
        <taxon>Poaceae</taxon>
        <taxon>PACMAD clade</taxon>
        <taxon>Panicoideae</taxon>
        <taxon>Panicodae</taxon>
        <taxon>Paniceae</taxon>
        <taxon>Cenchrinae</taxon>
        <taxon>Setaria</taxon>
    </lineage>
</organism>
<reference evidence="1" key="2">
    <citation type="submission" date="2015-07" db="EMBL/GenBank/DDBJ databases">
        <authorList>
            <person name="Noorani M."/>
        </authorList>
    </citation>
    <scope>NUCLEOTIDE SEQUENCE</scope>
    <source>
        <strain evidence="1">Yugu1</strain>
    </source>
</reference>
<name>A0A368S8U4_SETIT</name>
<accession>A0A368S8U4</accession>
<dbReference type="AlphaFoldDB" id="A0A368S8U4"/>
<reference evidence="1" key="1">
    <citation type="journal article" date="2012" name="Nat. Biotechnol.">
        <title>Reference genome sequence of the model plant Setaria.</title>
        <authorList>
            <person name="Bennetzen J.L."/>
            <person name="Schmutz J."/>
            <person name="Wang H."/>
            <person name="Percifield R."/>
            <person name="Hawkins J."/>
            <person name="Pontaroli A.C."/>
            <person name="Estep M."/>
            <person name="Feng L."/>
            <person name="Vaughn J.N."/>
            <person name="Grimwood J."/>
            <person name="Jenkins J."/>
            <person name="Barry K."/>
            <person name="Lindquist E."/>
            <person name="Hellsten U."/>
            <person name="Deshpande S."/>
            <person name="Wang X."/>
            <person name="Wu X."/>
            <person name="Mitros T."/>
            <person name="Triplett J."/>
            <person name="Yang X."/>
            <person name="Ye C.Y."/>
            <person name="Mauro-Herrera M."/>
            <person name="Wang L."/>
            <person name="Li P."/>
            <person name="Sharma M."/>
            <person name="Sharma R."/>
            <person name="Ronald P.C."/>
            <person name="Panaud O."/>
            <person name="Kellogg E.A."/>
            <person name="Brutnell T.P."/>
            <person name="Doust A.N."/>
            <person name="Tuskan G.A."/>
            <person name="Rokhsar D."/>
            <person name="Devos K.M."/>
        </authorList>
    </citation>
    <scope>NUCLEOTIDE SEQUENCE [LARGE SCALE GENOMIC DNA]</scope>
    <source>
        <strain evidence="1">Yugu1</strain>
    </source>
</reference>